<sequence>MSYIEKKKKSKQYISGKDL</sequence>
<reference evidence="1" key="1">
    <citation type="submission" date="2018-02" db="EMBL/GenBank/DDBJ databases">
        <title>Rhizophora mucronata_Transcriptome.</title>
        <authorList>
            <person name="Meera S.P."/>
            <person name="Sreeshan A."/>
            <person name="Augustine A."/>
        </authorList>
    </citation>
    <scope>NUCLEOTIDE SEQUENCE</scope>
    <source>
        <tissue evidence="1">Leaf</tissue>
    </source>
</reference>
<organism evidence="1">
    <name type="scientific">Rhizophora mucronata</name>
    <name type="common">Asiatic mangrove</name>
    <dbReference type="NCBI Taxonomy" id="61149"/>
    <lineage>
        <taxon>Eukaryota</taxon>
        <taxon>Viridiplantae</taxon>
        <taxon>Streptophyta</taxon>
        <taxon>Embryophyta</taxon>
        <taxon>Tracheophyta</taxon>
        <taxon>Spermatophyta</taxon>
        <taxon>Magnoliopsida</taxon>
        <taxon>eudicotyledons</taxon>
        <taxon>Gunneridae</taxon>
        <taxon>Pentapetalae</taxon>
        <taxon>rosids</taxon>
        <taxon>fabids</taxon>
        <taxon>Malpighiales</taxon>
        <taxon>Rhizophoraceae</taxon>
        <taxon>Rhizophora</taxon>
    </lineage>
</organism>
<evidence type="ECO:0000313" key="1">
    <source>
        <dbReference type="EMBL" id="MBX72549.1"/>
    </source>
</evidence>
<name>A0A2P2QZX5_RHIMU</name>
<proteinExistence type="predicted"/>
<protein>
    <submittedName>
        <fullName evidence="1">Uncharacterized protein</fullName>
    </submittedName>
</protein>
<dbReference type="EMBL" id="GGEC01092065">
    <property type="protein sequence ID" value="MBX72549.1"/>
    <property type="molecule type" value="Transcribed_RNA"/>
</dbReference>
<accession>A0A2P2QZX5</accession>
<dbReference type="AlphaFoldDB" id="A0A2P2QZX5"/>